<proteinExistence type="predicted"/>
<name>A0A4S8LA46_DENBC</name>
<evidence type="ECO:0000313" key="1">
    <source>
        <dbReference type="EMBL" id="THU85148.1"/>
    </source>
</evidence>
<organism evidence="1 2">
    <name type="scientific">Dendrothele bispora (strain CBS 962.96)</name>
    <dbReference type="NCBI Taxonomy" id="1314807"/>
    <lineage>
        <taxon>Eukaryota</taxon>
        <taxon>Fungi</taxon>
        <taxon>Dikarya</taxon>
        <taxon>Basidiomycota</taxon>
        <taxon>Agaricomycotina</taxon>
        <taxon>Agaricomycetes</taxon>
        <taxon>Agaricomycetidae</taxon>
        <taxon>Agaricales</taxon>
        <taxon>Agaricales incertae sedis</taxon>
        <taxon>Dendrothele</taxon>
    </lineage>
</organism>
<dbReference type="EMBL" id="ML179563">
    <property type="protein sequence ID" value="THU85148.1"/>
    <property type="molecule type" value="Genomic_DNA"/>
</dbReference>
<keyword evidence="2" id="KW-1185">Reference proteome</keyword>
<dbReference type="Proteomes" id="UP000297245">
    <property type="component" value="Unassembled WGS sequence"/>
</dbReference>
<dbReference type="PANTHER" id="PTHR46579:SF1">
    <property type="entry name" value="F5_8 TYPE C DOMAIN-CONTAINING PROTEIN"/>
    <property type="match status" value="1"/>
</dbReference>
<sequence>MLMRMKGHNGYRPCRMCNITGVIPPGGRVYYVPLDRSMHPSVTSNSNNSIIKKYHPLNLPLRTPSEFSQHSFEVQSANSIHQSDELSRIYGIKGVSAFSQLSSISFPRSFPHDFMHMVFENNLENLILHWTGRFKDLGAGMRSYEFKKGVWDAIGAATSASGSTIPSCFGPNPPDVANNKQATTADSWCFWLLYIGPVVLREQLPEEEFTHFLQFSKLVELCLQFKYTCEEVRKIRYGFANWVYKYEE</sequence>
<evidence type="ECO:0000313" key="2">
    <source>
        <dbReference type="Proteomes" id="UP000297245"/>
    </source>
</evidence>
<gene>
    <name evidence="1" type="ORF">K435DRAFT_686141</name>
</gene>
<dbReference type="AlphaFoldDB" id="A0A4S8LA46"/>
<protein>
    <submittedName>
        <fullName evidence="1">Uncharacterized protein</fullName>
    </submittedName>
</protein>
<dbReference type="OrthoDB" id="2404451at2759"/>
<dbReference type="PANTHER" id="PTHR46579">
    <property type="entry name" value="F5/8 TYPE C DOMAIN-CONTAINING PROTEIN-RELATED"/>
    <property type="match status" value="1"/>
</dbReference>
<reference evidence="1 2" key="1">
    <citation type="journal article" date="2019" name="Nat. Ecol. Evol.">
        <title>Megaphylogeny resolves global patterns of mushroom evolution.</title>
        <authorList>
            <person name="Varga T."/>
            <person name="Krizsan K."/>
            <person name="Foldi C."/>
            <person name="Dima B."/>
            <person name="Sanchez-Garcia M."/>
            <person name="Sanchez-Ramirez S."/>
            <person name="Szollosi G.J."/>
            <person name="Szarkandi J.G."/>
            <person name="Papp V."/>
            <person name="Albert L."/>
            <person name="Andreopoulos W."/>
            <person name="Angelini C."/>
            <person name="Antonin V."/>
            <person name="Barry K.W."/>
            <person name="Bougher N.L."/>
            <person name="Buchanan P."/>
            <person name="Buyck B."/>
            <person name="Bense V."/>
            <person name="Catcheside P."/>
            <person name="Chovatia M."/>
            <person name="Cooper J."/>
            <person name="Damon W."/>
            <person name="Desjardin D."/>
            <person name="Finy P."/>
            <person name="Geml J."/>
            <person name="Haridas S."/>
            <person name="Hughes K."/>
            <person name="Justo A."/>
            <person name="Karasinski D."/>
            <person name="Kautmanova I."/>
            <person name="Kiss B."/>
            <person name="Kocsube S."/>
            <person name="Kotiranta H."/>
            <person name="LaButti K.M."/>
            <person name="Lechner B.E."/>
            <person name="Liimatainen K."/>
            <person name="Lipzen A."/>
            <person name="Lukacs Z."/>
            <person name="Mihaltcheva S."/>
            <person name="Morgado L.N."/>
            <person name="Niskanen T."/>
            <person name="Noordeloos M.E."/>
            <person name="Ohm R.A."/>
            <person name="Ortiz-Santana B."/>
            <person name="Ovrebo C."/>
            <person name="Racz N."/>
            <person name="Riley R."/>
            <person name="Savchenko A."/>
            <person name="Shiryaev A."/>
            <person name="Soop K."/>
            <person name="Spirin V."/>
            <person name="Szebenyi C."/>
            <person name="Tomsovsky M."/>
            <person name="Tulloss R.E."/>
            <person name="Uehling J."/>
            <person name="Grigoriev I.V."/>
            <person name="Vagvolgyi C."/>
            <person name="Papp T."/>
            <person name="Martin F.M."/>
            <person name="Miettinen O."/>
            <person name="Hibbett D.S."/>
            <person name="Nagy L.G."/>
        </authorList>
    </citation>
    <scope>NUCLEOTIDE SEQUENCE [LARGE SCALE GENOMIC DNA]</scope>
    <source>
        <strain evidence="1 2">CBS 962.96</strain>
    </source>
</reference>
<accession>A0A4S8LA46</accession>